<sequence>MKLTFTKMEILRFLSVVLFLSLFHYSAQAHNSKRTAEDDHTVPGESFLAFIHALDIAMDVSGVVKDESGNPLIGVNVLVKGTNQGTATDFDGSFTLNDVDENGILVFSYIGYKTQEVQLSGQATISVILQEDSKTLDEVVVVGYGTQRKGDITGAVSQIKTEELESLPVYNVEQALIGRASGVQVTKNSGEPGSRIEVRIRGGNSMIGSNSPLYVVDGFPVTGDISFLNPSDIESMNILKDASATSIYGARGANGVVIITTKKGSKSQDGRISYSGYYGIQNEIDRFQVLDAKQYAEVANEWLRNNGDQPFFNVNSVDNPGTNWQDIIFRSAPVQNHTIDFSGSGDKTNYALSGNFYQQEGIIINSGAKKGSFRFKLDHELKEWMTVEANVNLARRETNSVPVNNGTRGSNLYSGALSAPPTLPVYDEEGQYTRIEQIYSFGSIDMRHPLLWSKPRKDKDVSNTVLMNSALNFKIVEDLTFKTRFGLEYQANQSENFSPIIFDNDRGSASAGNSNWNSFLNENTLNYHKELENNDELNILVGNTFQSYRSAYNSISVSGFSNNITENFNLGSAETVNPPSSGVTEWKLISFLGRGTYDISKKYYFTASVRADGSSRFGEDNKWGIFPSGAFAWRISEEDFLKNTSNIDNLKLRLSYGVTGNTALSPYQSLNRLSPVKYIYGGNSESVGFAPSGISNSQLRWETTNEFDIGIDLGLDNGRYEFTLDYYKKNTHDLLASVPLPPSVGFGSILQNVGEIQNQGLELSAAVGVLNGEFAWDLGLQLSGNRNKVVKLAGGSDIISSGQSSGLAGMNIAREGEPLGSFYGFLEDGLDENGFIKYMDINGDGSLNAADRVLLGNPYPDFIYGVNSTMMWKGFGLDIFIQGSQGNDIFFRTAYTNLNSFQRGQNQLADLFGNYWTPENPDPNAKYPVISAQTQMRASDRFIEDGTYLRVKTIQLSYNLPLSEWGVRGFNSARFYIKANNLLTMSNYIGLDPEVNTQGSDSQNIGSRLRIGIDESGYPSAKVFGAGLQLNF</sequence>
<reference evidence="10" key="1">
    <citation type="submission" date="2021-06" db="EMBL/GenBank/DDBJ databases">
        <title>44 bacteria genomes isolated from Dapeng, Shenzhen.</title>
        <authorList>
            <person name="Zheng W."/>
            <person name="Yu S."/>
            <person name="Huang Y."/>
        </authorList>
    </citation>
    <scope>NUCLEOTIDE SEQUENCE</scope>
    <source>
        <strain evidence="10">DP5N28-2</strain>
    </source>
</reference>
<evidence type="ECO:0000256" key="4">
    <source>
        <dbReference type="ARBA" id="ARBA00022692"/>
    </source>
</evidence>
<dbReference type="Gene3D" id="2.40.170.20">
    <property type="entry name" value="TonB-dependent receptor, beta-barrel domain"/>
    <property type="match status" value="1"/>
</dbReference>
<feature type="chain" id="PRO_5036725560" evidence="8">
    <location>
        <begin position="30"/>
        <end position="1032"/>
    </location>
</feature>
<dbReference type="Gene3D" id="2.170.130.10">
    <property type="entry name" value="TonB-dependent receptor, plug domain"/>
    <property type="match status" value="1"/>
</dbReference>
<evidence type="ECO:0000256" key="2">
    <source>
        <dbReference type="ARBA" id="ARBA00022448"/>
    </source>
</evidence>
<evidence type="ECO:0000256" key="5">
    <source>
        <dbReference type="ARBA" id="ARBA00023136"/>
    </source>
</evidence>
<dbReference type="InterPro" id="IPR023996">
    <property type="entry name" value="TonB-dep_OMP_SusC/RagA"/>
</dbReference>
<dbReference type="NCBIfam" id="TIGR04057">
    <property type="entry name" value="SusC_RagA_signa"/>
    <property type="match status" value="1"/>
</dbReference>
<evidence type="ECO:0000256" key="7">
    <source>
        <dbReference type="PROSITE-ProRule" id="PRU01360"/>
    </source>
</evidence>
<keyword evidence="11" id="KW-1185">Reference proteome</keyword>
<dbReference type="GO" id="GO:0009279">
    <property type="term" value="C:cell outer membrane"/>
    <property type="evidence" value="ECO:0007669"/>
    <property type="project" value="UniProtKB-SubCell"/>
</dbReference>
<gene>
    <name evidence="10" type="ORF">KUV50_04295</name>
</gene>
<dbReference type="EMBL" id="JAHVHU010000004">
    <property type="protein sequence ID" value="MBY5957344.1"/>
    <property type="molecule type" value="Genomic_DNA"/>
</dbReference>
<keyword evidence="10" id="KW-0675">Receptor</keyword>
<keyword evidence="6 7" id="KW-0998">Cell outer membrane</keyword>
<comment type="similarity">
    <text evidence="7">Belongs to the TonB-dependent receptor family.</text>
</comment>
<protein>
    <submittedName>
        <fullName evidence="10">TonB-dependent receptor</fullName>
    </submittedName>
</protein>
<evidence type="ECO:0000256" key="6">
    <source>
        <dbReference type="ARBA" id="ARBA00023237"/>
    </source>
</evidence>
<dbReference type="InterPro" id="IPR036942">
    <property type="entry name" value="Beta-barrel_TonB_sf"/>
</dbReference>
<dbReference type="Gene3D" id="2.60.40.1120">
    <property type="entry name" value="Carboxypeptidase-like, regulatory domain"/>
    <property type="match status" value="1"/>
</dbReference>
<evidence type="ECO:0000259" key="9">
    <source>
        <dbReference type="Pfam" id="PF07715"/>
    </source>
</evidence>
<keyword evidence="2 7" id="KW-0813">Transport</keyword>
<accession>A0A953LC34</accession>
<evidence type="ECO:0000256" key="1">
    <source>
        <dbReference type="ARBA" id="ARBA00004571"/>
    </source>
</evidence>
<dbReference type="AlphaFoldDB" id="A0A953LC34"/>
<dbReference type="SUPFAM" id="SSF56935">
    <property type="entry name" value="Porins"/>
    <property type="match status" value="1"/>
</dbReference>
<name>A0A953LC34_9BACT</name>
<evidence type="ECO:0000313" key="11">
    <source>
        <dbReference type="Proteomes" id="UP000753961"/>
    </source>
</evidence>
<comment type="caution">
    <text evidence="10">The sequence shown here is derived from an EMBL/GenBank/DDBJ whole genome shotgun (WGS) entry which is preliminary data.</text>
</comment>
<feature type="signal peptide" evidence="8">
    <location>
        <begin position="1"/>
        <end position="29"/>
    </location>
</feature>
<dbReference type="NCBIfam" id="TIGR04056">
    <property type="entry name" value="OMP_RagA_SusC"/>
    <property type="match status" value="1"/>
</dbReference>
<dbReference type="Pfam" id="PF07715">
    <property type="entry name" value="Plug"/>
    <property type="match status" value="1"/>
</dbReference>
<evidence type="ECO:0000313" key="10">
    <source>
        <dbReference type="EMBL" id="MBY5957344.1"/>
    </source>
</evidence>
<dbReference type="Pfam" id="PF13715">
    <property type="entry name" value="CarbopepD_reg_2"/>
    <property type="match status" value="1"/>
</dbReference>
<keyword evidence="3 7" id="KW-1134">Transmembrane beta strand</keyword>
<dbReference type="InterPro" id="IPR012910">
    <property type="entry name" value="Plug_dom"/>
</dbReference>
<feature type="domain" description="TonB-dependent receptor plug" evidence="9">
    <location>
        <begin position="150"/>
        <end position="256"/>
    </location>
</feature>
<dbReference type="InterPro" id="IPR037066">
    <property type="entry name" value="Plug_dom_sf"/>
</dbReference>
<keyword evidence="5 7" id="KW-0472">Membrane</keyword>
<keyword evidence="4 7" id="KW-0812">Transmembrane</keyword>
<dbReference type="PROSITE" id="PS52016">
    <property type="entry name" value="TONB_DEPENDENT_REC_3"/>
    <property type="match status" value="1"/>
</dbReference>
<comment type="subcellular location">
    <subcellularLocation>
        <location evidence="1 7">Cell outer membrane</location>
        <topology evidence="1 7">Multi-pass membrane protein</topology>
    </subcellularLocation>
</comment>
<keyword evidence="8" id="KW-0732">Signal</keyword>
<dbReference type="InterPro" id="IPR008969">
    <property type="entry name" value="CarboxyPept-like_regulatory"/>
</dbReference>
<dbReference type="Proteomes" id="UP000753961">
    <property type="component" value="Unassembled WGS sequence"/>
</dbReference>
<dbReference type="InterPro" id="IPR039426">
    <property type="entry name" value="TonB-dep_rcpt-like"/>
</dbReference>
<evidence type="ECO:0000256" key="3">
    <source>
        <dbReference type="ARBA" id="ARBA00022452"/>
    </source>
</evidence>
<organism evidence="10 11">
    <name type="scientific">Membranihabitans marinus</name>
    <dbReference type="NCBI Taxonomy" id="1227546"/>
    <lineage>
        <taxon>Bacteria</taxon>
        <taxon>Pseudomonadati</taxon>
        <taxon>Bacteroidota</taxon>
        <taxon>Saprospiria</taxon>
        <taxon>Saprospirales</taxon>
        <taxon>Saprospiraceae</taxon>
        <taxon>Membranihabitans</taxon>
    </lineage>
</organism>
<dbReference type="RefSeq" id="WP_222578863.1">
    <property type="nucleotide sequence ID" value="NZ_JAHVHU010000004.1"/>
</dbReference>
<proteinExistence type="inferred from homology"/>
<dbReference type="FunFam" id="2.170.130.10:FF:000008">
    <property type="entry name" value="SusC/RagA family TonB-linked outer membrane protein"/>
    <property type="match status" value="1"/>
</dbReference>
<dbReference type="InterPro" id="IPR023997">
    <property type="entry name" value="TonB-dep_OMP_SusC/RagA_CS"/>
</dbReference>
<evidence type="ECO:0000256" key="8">
    <source>
        <dbReference type="SAM" id="SignalP"/>
    </source>
</evidence>
<dbReference type="SUPFAM" id="SSF49464">
    <property type="entry name" value="Carboxypeptidase regulatory domain-like"/>
    <property type="match status" value="1"/>
</dbReference>
<dbReference type="FunFam" id="2.60.40.1120:FF:000003">
    <property type="entry name" value="Outer membrane protein Omp121"/>
    <property type="match status" value="1"/>
</dbReference>